<dbReference type="EMBL" id="UINC01036917">
    <property type="protein sequence ID" value="SVB31612.1"/>
    <property type="molecule type" value="Genomic_DNA"/>
</dbReference>
<reference evidence="1" key="1">
    <citation type="submission" date="2018-05" db="EMBL/GenBank/DDBJ databases">
        <authorList>
            <person name="Lanie J.A."/>
            <person name="Ng W.-L."/>
            <person name="Kazmierczak K.M."/>
            <person name="Andrzejewski T.M."/>
            <person name="Davidsen T.M."/>
            <person name="Wayne K.J."/>
            <person name="Tettelin H."/>
            <person name="Glass J.I."/>
            <person name="Rusch D."/>
            <person name="Podicherti R."/>
            <person name="Tsui H.-C.T."/>
            <person name="Winkler M.E."/>
        </authorList>
    </citation>
    <scope>NUCLEOTIDE SEQUENCE</scope>
</reference>
<feature type="non-terminal residue" evidence="1">
    <location>
        <position position="1"/>
    </location>
</feature>
<name>A0A382D0M2_9ZZZZ</name>
<proteinExistence type="predicted"/>
<sequence length="44" mass="4938">VQPRSISKSKKKRPKVCLIPNEMITTKHAAINVTRAVLFGKNSF</sequence>
<gene>
    <name evidence="1" type="ORF">METZ01_LOCUS184466</name>
</gene>
<protein>
    <submittedName>
        <fullName evidence="1">Uncharacterized protein</fullName>
    </submittedName>
</protein>
<dbReference type="AlphaFoldDB" id="A0A382D0M2"/>
<evidence type="ECO:0000313" key="1">
    <source>
        <dbReference type="EMBL" id="SVB31612.1"/>
    </source>
</evidence>
<organism evidence="1">
    <name type="scientific">marine metagenome</name>
    <dbReference type="NCBI Taxonomy" id="408172"/>
    <lineage>
        <taxon>unclassified sequences</taxon>
        <taxon>metagenomes</taxon>
        <taxon>ecological metagenomes</taxon>
    </lineage>
</organism>
<accession>A0A382D0M2</accession>